<proteinExistence type="predicted"/>
<evidence type="ECO:0000256" key="1">
    <source>
        <dbReference type="SAM" id="MobiDB-lite"/>
    </source>
</evidence>
<keyword evidence="3" id="KW-1185">Reference proteome</keyword>
<dbReference type="Proteomes" id="UP000199013">
    <property type="component" value="Unassembled WGS sequence"/>
</dbReference>
<evidence type="ECO:0000313" key="2">
    <source>
        <dbReference type="EMBL" id="SBW29094.1"/>
    </source>
</evidence>
<accession>A0A1C3PGZ5</accession>
<name>A0A1C3PGZ5_9ACTN</name>
<evidence type="ECO:0000313" key="3">
    <source>
        <dbReference type="Proteomes" id="UP000199013"/>
    </source>
</evidence>
<gene>
    <name evidence="2" type="ORF">FDG2_6431</name>
</gene>
<organism evidence="2 3">
    <name type="scientific">Candidatus Protofrankia californiensis</name>
    <dbReference type="NCBI Taxonomy" id="1839754"/>
    <lineage>
        <taxon>Bacteria</taxon>
        <taxon>Bacillati</taxon>
        <taxon>Actinomycetota</taxon>
        <taxon>Actinomycetes</taxon>
        <taxon>Frankiales</taxon>
        <taxon>Frankiaceae</taxon>
        <taxon>Protofrankia</taxon>
    </lineage>
</organism>
<protein>
    <submittedName>
        <fullName evidence="2">Uncharacterized protein</fullName>
    </submittedName>
</protein>
<sequence>MRPHSTRPCGNRPRVIRPALSGVIDAAGADDVHSGPSTPAGIRAGTPAGADSGAAPAQPGREPTAEEVDAIARAIFASPLVAAVPQGRLQVTSIRISTGSPDWAFVALRPREHDLDPAVAVLRWNVGGGWVLDQVGTAQVGVGRVPVSVSDEFDLDDGR</sequence>
<dbReference type="EMBL" id="FLUV01002661">
    <property type="protein sequence ID" value="SBW29094.1"/>
    <property type="molecule type" value="Genomic_DNA"/>
</dbReference>
<reference evidence="3" key="1">
    <citation type="submission" date="2016-02" db="EMBL/GenBank/DDBJ databases">
        <authorList>
            <person name="Wibberg D."/>
        </authorList>
    </citation>
    <scope>NUCLEOTIDE SEQUENCE [LARGE SCALE GENOMIC DNA]</scope>
</reference>
<dbReference type="AlphaFoldDB" id="A0A1C3PGZ5"/>
<feature type="region of interest" description="Disordered" evidence="1">
    <location>
        <begin position="27"/>
        <end position="65"/>
    </location>
</feature>